<gene>
    <name evidence="2" type="ORF">HIU99_09260</name>
</gene>
<dbReference type="SUPFAM" id="SSF53448">
    <property type="entry name" value="Nucleotide-diphospho-sugar transferases"/>
    <property type="match status" value="1"/>
</dbReference>
<dbReference type="PANTHER" id="PTHR22916">
    <property type="entry name" value="GLYCOSYLTRANSFERASE"/>
    <property type="match status" value="1"/>
</dbReference>
<protein>
    <submittedName>
        <fullName evidence="2">Glycosyltransferase</fullName>
    </submittedName>
</protein>
<sequence length="292" mass="33051">MPMVSVIIPAFNRVEYIKETIQSVLDQNYPNIEIIAVDDGSSDGTYDVLKRFSDEKTITLLSHDNRENKGQSAALNVGLRAASGELLAILDSDDLFAPTKIAEQVEFLEADPSFDMVYGNGLAVDRYGNPLFYTLPENHTETGDPARVLVDCYVAIPGGALIRRTLIEKVGFFEESFRAAQDHDMAIRLFEAGKVGYLPTVAFHYRKHEDSISQKGLERRWSTGFEVLRRAQKRYPYPSRIIRKRAAVLNFRLGQTYWRESRRIIAVPLLVKSAMLDPLRALKVLLGRERVV</sequence>
<name>A0A7Y0WSB6_9GAMM</name>
<organism evidence="2 3">
    <name type="scientific">Marinobacter orientalis</name>
    <dbReference type="NCBI Taxonomy" id="1928859"/>
    <lineage>
        <taxon>Bacteria</taxon>
        <taxon>Pseudomonadati</taxon>
        <taxon>Pseudomonadota</taxon>
        <taxon>Gammaproteobacteria</taxon>
        <taxon>Pseudomonadales</taxon>
        <taxon>Marinobacteraceae</taxon>
        <taxon>Marinobacter</taxon>
    </lineage>
</organism>
<dbReference type="PANTHER" id="PTHR22916:SF3">
    <property type="entry name" value="UDP-GLCNAC:BETAGAL BETA-1,3-N-ACETYLGLUCOSAMINYLTRANSFERASE-LIKE PROTEIN 1"/>
    <property type="match status" value="1"/>
</dbReference>
<evidence type="ECO:0000259" key="1">
    <source>
        <dbReference type="Pfam" id="PF00535"/>
    </source>
</evidence>
<reference evidence="2 3" key="1">
    <citation type="submission" date="2020-04" db="EMBL/GenBank/DDBJ databases">
        <title>Marinobacter oceani sp. nov., isolated from marine solar saltern.</title>
        <authorList>
            <person name="Chen X.-Y."/>
        </authorList>
    </citation>
    <scope>NUCLEOTIDE SEQUENCE [LARGE SCALE GENOMIC DNA]</scope>
    <source>
        <strain evidence="2 3">W62</strain>
    </source>
</reference>
<dbReference type="Pfam" id="PF00535">
    <property type="entry name" value="Glycos_transf_2"/>
    <property type="match status" value="1"/>
</dbReference>
<keyword evidence="2" id="KW-0808">Transferase</keyword>
<dbReference type="OrthoDB" id="396512at2"/>
<dbReference type="Proteomes" id="UP000567186">
    <property type="component" value="Unassembled WGS sequence"/>
</dbReference>
<dbReference type="GO" id="GO:0016758">
    <property type="term" value="F:hexosyltransferase activity"/>
    <property type="evidence" value="ECO:0007669"/>
    <property type="project" value="UniProtKB-ARBA"/>
</dbReference>
<evidence type="ECO:0000313" key="3">
    <source>
        <dbReference type="Proteomes" id="UP000567186"/>
    </source>
</evidence>
<feature type="domain" description="Glycosyltransferase 2-like" evidence="1">
    <location>
        <begin position="5"/>
        <end position="170"/>
    </location>
</feature>
<evidence type="ECO:0000313" key="2">
    <source>
        <dbReference type="EMBL" id="NMT63788.1"/>
    </source>
</evidence>
<accession>A0A7Y0WSB6</accession>
<proteinExistence type="predicted"/>
<dbReference type="InterPro" id="IPR029044">
    <property type="entry name" value="Nucleotide-diphossugar_trans"/>
</dbReference>
<dbReference type="Gene3D" id="3.90.550.10">
    <property type="entry name" value="Spore Coat Polysaccharide Biosynthesis Protein SpsA, Chain A"/>
    <property type="match status" value="1"/>
</dbReference>
<dbReference type="InterPro" id="IPR001173">
    <property type="entry name" value="Glyco_trans_2-like"/>
</dbReference>
<dbReference type="EMBL" id="JABCKY010000002">
    <property type="protein sequence ID" value="NMT63788.1"/>
    <property type="molecule type" value="Genomic_DNA"/>
</dbReference>
<dbReference type="AlphaFoldDB" id="A0A7Y0WSB6"/>
<keyword evidence="3" id="KW-1185">Reference proteome</keyword>
<comment type="caution">
    <text evidence="2">The sequence shown here is derived from an EMBL/GenBank/DDBJ whole genome shotgun (WGS) entry which is preliminary data.</text>
</comment>